<feature type="region of interest" description="Disordered" evidence="2">
    <location>
        <begin position="129"/>
        <end position="228"/>
    </location>
</feature>
<feature type="compositionally biased region" description="Pro residues" evidence="2">
    <location>
        <begin position="133"/>
        <end position="180"/>
    </location>
</feature>
<keyword evidence="1" id="KW-0945">Host-virus interaction</keyword>
<accession>A0ABT3AW97</accession>
<dbReference type="EMBL" id="JAOWRF010000112">
    <property type="protein sequence ID" value="MCV3213407.1"/>
    <property type="molecule type" value="Genomic_DNA"/>
</dbReference>
<dbReference type="RefSeq" id="WP_263744919.1">
    <property type="nucleotide sequence ID" value="NZ_JAOWRF010000112.1"/>
</dbReference>
<dbReference type="PANTHER" id="PTHR13037:SF24">
    <property type="entry name" value="POLYCOMB PROTEIN PCL-RELATED"/>
    <property type="match status" value="1"/>
</dbReference>
<reference evidence="4 5" key="1">
    <citation type="submission" date="2022-10" db="EMBL/GenBank/DDBJ databases">
        <title>Identification of biosynthetic pathway for the production of the potent trypsin inhibitor radiosumin.</title>
        <authorList>
            <person name="Fewer D.P."/>
            <person name="Delbaje E."/>
            <person name="Ouyang X."/>
            <person name="Agostino P.D."/>
            <person name="Wahlsten M."/>
            <person name="Jokela J."/>
            <person name="Permi P."/>
            <person name="Haapaniemi E."/>
            <person name="Koistinen H."/>
        </authorList>
    </citation>
    <scope>NUCLEOTIDE SEQUENCE [LARGE SCALE GENOMIC DNA]</scope>
    <source>
        <strain evidence="4 5">NIES-515</strain>
    </source>
</reference>
<keyword evidence="5" id="KW-1185">Reference proteome</keyword>
<organism evidence="4 5">
    <name type="scientific">Plectonema radiosum NIES-515</name>
    <dbReference type="NCBI Taxonomy" id="2986073"/>
    <lineage>
        <taxon>Bacteria</taxon>
        <taxon>Bacillati</taxon>
        <taxon>Cyanobacteriota</taxon>
        <taxon>Cyanophyceae</taxon>
        <taxon>Oscillatoriophycideae</taxon>
        <taxon>Oscillatoriales</taxon>
        <taxon>Microcoleaceae</taxon>
        <taxon>Plectonema</taxon>
    </lineage>
</organism>
<feature type="signal peptide" evidence="3">
    <location>
        <begin position="1"/>
        <end position="30"/>
    </location>
</feature>
<evidence type="ECO:0000256" key="2">
    <source>
        <dbReference type="SAM" id="MobiDB-lite"/>
    </source>
</evidence>
<evidence type="ECO:0000256" key="3">
    <source>
        <dbReference type="SAM" id="SignalP"/>
    </source>
</evidence>
<comment type="caution">
    <text evidence="4">The sequence shown here is derived from an EMBL/GenBank/DDBJ whole genome shotgun (WGS) entry which is preliminary data.</text>
</comment>
<protein>
    <submittedName>
        <fullName evidence="4">Uncharacterized protein</fullName>
    </submittedName>
</protein>
<name>A0ABT3AW97_9CYAN</name>
<gene>
    <name evidence="4" type="ORF">OGM63_07685</name>
</gene>
<keyword evidence="3" id="KW-0732">Signal</keyword>
<evidence type="ECO:0000313" key="4">
    <source>
        <dbReference type="EMBL" id="MCV3213407.1"/>
    </source>
</evidence>
<dbReference type="Proteomes" id="UP001526143">
    <property type="component" value="Unassembled WGS sequence"/>
</dbReference>
<feature type="compositionally biased region" description="Polar residues" evidence="2">
    <location>
        <begin position="188"/>
        <end position="199"/>
    </location>
</feature>
<sequence>MQPKFRKNLLFSTLLACSGANLCCIIQVDAALTANSDTQERNKQTLSIISSIGVKEETHQLYHKNTNLKAIAPEKETIKYFQLSTTSETPNFNHRLELGNASRYNSCLYGVGSLIFSTFNFCDSLLYSQQPPTETPPSETPPPPPPNPAPPNPPPPPPPNPAPPNPAPPNPPPPPPPNPVPREEPRNILTTPQQRNQPPQLEGQPNDFPQTSPTPLDQLLEKPPLSNSERLDILMRRLQEGKMTLPESDSSLEIEIIAKPIDLPPPIEQLPPPPIAKPVTKFKPIGSLRGYLGFFGTNNIFSSEVDRMQDGLVFTGLTLASAPLALGSKTFLSAGIDGNLIFYIDQSQFNYNQVRFYVSIYQQLSRRMYGELGWSNQQLFYAKDGDFFSAGDRFLNENSVHLSVGRRDPLTQKLVLDSFYELRLNFADPDSRNRINNSLLLSLSYYWLKSLQVGLDYQFNLSDFTLRQREDQYHRLYTHLTYGISDSTNVSLQGGVSLGGSTDQNINFDGWFFSLNYNFELGKF</sequence>
<dbReference type="PANTHER" id="PTHR13037">
    <property type="entry name" value="FORMIN"/>
    <property type="match status" value="1"/>
</dbReference>
<dbReference type="PRINTS" id="PR01217">
    <property type="entry name" value="PRICHEXTENSN"/>
</dbReference>
<evidence type="ECO:0000256" key="1">
    <source>
        <dbReference type="ARBA" id="ARBA00022581"/>
    </source>
</evidence>
<feature type="chain" id="PRO_5045209202" evidence="3">
    <location>
        <begin position="31"/>
        <end position="524"/>
    </location>
</feature>
<evidence type="ECO:0000313" key="5">
    <source>
        <dbReference type="Proteomes" id="UP001526143"/>
    </source>
</evidence>
<proteinExistence type="predicted"/>